<evidence type="ECO:0000259" key="7">
    <source>
        <dbReference type="PROSITE" id="PS51755"/>
    </source>
</evidence>
<dbReference type="RefSeq" id="WP_209666247.1">
    <property type="nucleotide sequence ID" value="NZ_JAGGMS010000001.1"/>
</dbReference>
<dbReference type="Proteomes" id="UP000741013">
    <property type="component" value="Unassembled WGS sequence"/>
</dbReference>
<evidence type="ECO:0000256" key="2">
    <source>
        <dbReference type="ARBA" id="ARBA00023015"/>
    </source>
</evidence>
<feature type="domain" description="OmpR/PhoB-type" evidence="7">
    <location>
        <begin position="1"/>
        <end position="94"/>
    </location>
</feature>
<dbReference type="SMART" id="SM00862">
    <property type="entry name" value="Trans_reg_C"/>
    <property type="match status" value="1"/>
</dbReference>
<dbReference type="InterPro" id="IPR036388">
    <property type="entry name" value="WH-like_DNA-bd_sf"/>
</dbReference>
<gene>
    <name evidence="8" type="ORF">JOM49_004557</name>
</gene>
<dbReference type="SUPFAM" id="SSF46894">
    <property type="entry name" value="C-terminal effector domain of the bipartite response regulators"/>
    <property type="match status" value="1"/>
</dbReference>
<feature type="DNA-binding region" description="OmpR/PhoB-type" evidence="6">
    <location>
        <begin position="1"/>
        <end position="94"/>
    </location>
</feature>
<name>A0ABS4PUC4_9PSEU</name>
<evidence type="ECO:0000313" key="8">
    <source>
        <dbReference type="EMBL" id="MBP2183031.1"/>
    </source>
</evidence>
<organism evidence="8 9">
    <name type="scientific">Amycolatopsis magusensis</name>
    <dbReference type="NCBI Taxonomy" id="882444"/>
    <lineage>
        <taxon>Bacteria</taxon>
        <taxon>Bacillati</taxon>
        <taxon>Actinomycetota</taxon>
        <taxon>Actinomycetes</taxon>
        <taxon>Pseudonocardiales</taxon>
        <taxon>Pseudonocardiaceae</taxon>
        <taxon>Amycolatopsis</taxon>
    </lineage>
</organism>
<dbReference type="InterPro" id="IPR027417">
    <property type="entry name" value="P-loop_NTPase"/>
</dbReference>
<evidence type="ECO:0000256" key="1">
    <source>
        <dbReference type="ARBA" id="ARBA00005820"/>
    </source>
</evidence>
<dbReference type="InterPro" id="IPR005158">
    <property type="entry name" value="BTAD"/>
</dbReference>
<evidence type="ECO:0000256" key="5">
    <source>
        <dbReference type="PROSITE-ProRule" id="PRU00339"/>
    </source>
</evidence>
<dbReference type="SMART" id="SM01043">
    <property type="entry name" value="BTAD"/>
    <property type="match status" value="1"/>
</dbReference>
<dbReference type="InterPro" id="IPR001867">
    <property type="entry name" value="OmpR/PhoB-type_DNA-bd"/>
</dbReference>
<dbReference type="Pfam" id="PF03704">
    <property type="entry name" value="BTAD"/>
    <property type="match status" value="1"/>
</dbReference>
<dbReference type="InterPro" id="IPR016032">
    <property type="entry name" value="Sig_transdc_resp-reg_C-effctor"/>
</dbReference>
<dbReference type="InterPro" id="IPR019734">
    <property type="entry name" value="TPR_rpt"/>
</dbReference>
<keyword evidence="9" id="KW-1185">Reference proteome</keyword>
<dbReference type="SUPFAM" id="SSF48452">
    <property type="entry name" value="TPR-like"/>
    <property type="match status" value="3"/>
</dbReference>
<reference evidence="8 9" key="1">
    <citation type="submission" date="2021-03" db="EMBL/GenBank/DDBJ databases">
        <title>Sequencing the genomes of 1000 actinobacteria strains.</title>
        <authorList>
            <person name="Klenk H.-P."/>
        </authorList>
    </citation>
    <scope>NUCLEOTIDE SEQUENCE [LARGE SCALE GENOMIC DNA]</scope>
    <source>
        <strain evidence="8 9">DSM 45510</strain>
    </source>
</reference>
<protein>
    <submittedName>
        <fullName evidence="8">DNA-binding SARP family transcriptional activator/tetratricopeptide (TPR) repeat protein</fullName>
    </submittedName>
</protein>
<comment type="caution">
    <text evidence="8">The sequence shown here is derived from an EMBL/GenBank/DDBJ whole genome shotgun (WGS) entry which is preliminary data.</text>
</comment>
<dbReference type="Gene3D" id="3.40.50.300">
    <property type="entry name" value="P-loop containing nucleotide triphosphate hydrolases"/>
    <property type="match status" value="1"/>
</dbReference>
<dbReference type="PANTHER" id="PTHR35807:SF1">
    <property type="entry name" value="TRANSCRIPTIONAL REGULATOR REDD"/>
    <property type="match status" value="1"/>
</dbReference>
<dbReference type="Pfam" id="PF00486">
    <property type="entry name" value="Trans_reg_C"/>
    <property type="match status" value="1"/>
</dbReference>
<keyword evidence="3 6" id="KW-0238">DNA-binding</keyword>
<keyword evidence="4" id="KW-0804">Transcription</keyword>
<dbReference type="PROSITE" id="PS51755">
    <property type="entry name" value="OMPR_PHOB"/>
    <property type="match status" value="1"/>
</dbReference>
<keyword evidence="2" id="KW-0805">Transcription regulation</keyword>
<dbReference type="PRINTS" id="PR00364">
    <property type="entry name" value="DISEASERSIST"/>
</dbReference>
<dbReference type="EMBL" id="JAGGMS010000001">
    <property type="protein sequence ID" value="MBP2183031.1"/>
    <property type="molecule type" value="Genomic_DNA"/>
</dbReference>
<dbReference type="Gene3D" id="1.10.10.10">
    <property type="entry name" value="Winged helix-like DNA-binding domain superfamily/Winged helix DNA-binding domain"/>
    <property type="match status" value="1"/>
</dbReference>
<evidence type="ECO:0000256" key="3">
    <source>
        <dbReference type="ARBA" id="ARBA00023125"/>
    </source>
</evidence>
<proteinExistence type="inferred from homology"/>
<evidence type="ECO:0000313" key="9">
    <source>
        <dbReference type="Proteomes" id="UP000741013"/>
    </source>
</evidence>
<dbReference type="PANTHER" id="PTHR35807">
    <property type="entry name" value="TRANSCRIPTIONAL REGULATOR REDD-RELATED"/>
    <property type="match status" value="1"/>
</dbReference>
<dbReference type="CDD" id="cd15831">
    <property type="entry name" value="BTAD"/>
    <property type="match status" value="1"/>
</dbReference>
<dbReference type="InterPro" id="IPR051677">
    <property type="entry name" value="AfsR-DnrI-RedD_regulator"/>
</dbReference>
<dbReference type="SUPFAM" id="SSF52540">
    <property type="entry name" value="P-loop containing nucleoside triphosphate hydrolases"/>
    <property type="match status" value="1"/>
</dbReference>
<keyword evidence="5" id="KW-0802">TPR repeat</keyword>
<evidence type="ECO:0000256" key="6">
    <source>
        <dbReference type="PROSITE-ProRule" id="PRU01091"/>
    </source>
</evidence>
<accession>A0ABS4PUC4</accession>
<sequence length="882" mass="95371">MEFRILGPVRVRAGDRPVPTAGPRQERVLAALLLAAGRVVPVERLVDVVWDGEPPATATRQVRNVTTALRRTLLDAGFADDVLTAEGPGFVLRPPAFDLREFEAHAERGEYREALACWRGPALAGVAGAALEGEVARLEEHRLSTVELCLAGELADGEDVVAELTALVLEHPLREGFTGLLMRALHQRGRQADALRVYQATRRRLVDELGVEPGPRLRSLHEQVLREPPKDPAGPCYLPFDLPDFTGRQHEVDRLVSLLPEGAPVVVDGMAGVGKTALAVRAAHLAASAFGDGQLFVDLHGFTPGRAPLSPETALEALLVQLGVPANRHPDGLDRRAALWRARTAGRKLLVLLDNALNEDQVRPLLPGTGTVAVLATSRRHLTALDGAVPISVDILPPSAASALFTAVSGRQDAGVAKRCGYLPLAIRIAAARLRHRPQWTVEELAERLGSEHDRLAELRAGSRDVAAAFSLSYEDLPLVQRRMFRLLGGHPGTVLTTGAAAAMAGLSERDAGRLLEDLLDAHLLTQHSRGGYGFHDLLAEHARGLADPDEAAVARSRLLDYYRDGGDERWYAGETRNLVAVTEHALAHERYDHAWRIAEHTTAHLQQRGRRDEFLTVARAGNTAARRLGDPDAIQCSLGYLADAYWESGELGAAMACAEERLDLARSAVDRAAALSRLGALHGMFSRYDKAFACYRDALLLASADESLTSLILANVSHNEVMLGRLDDALASARRATEIRLRNGDERGAVLSAAQEAVVLSHLGRSEEALSLAERSVRAAVELAYPFGEAWSRIDYADVLLAAELPAQAREQAERACGILAELNHPLLLAMAANSFGAACRGTGDPEAALRHHRLARDTARRIGYLAQESRADHGIALLME</sequence>
<dbReference type="GO" id="GO:0003677">
    <property type="term" value="F:DNA binding"/>
    <property type="evidence" value="ECO:0007669"/>
    <property type="project" value="UniProtKB-KW"/>
</dbReference>
<dbReference type="PROSITE" id="PS50005">
    <property type="entry name" value="TPR"/>
    <property type="match status" value="1"/>
</dbReference>
<evidence type="ECO:0000256" key="4">
    <source>
        <dbReference type="ARBA" id="ARBA00023163"/>
    </source>
</evidence>
<feature type="repeat" description="TPR" evidence="5">
    <location>
        <begin position="673"/>
        <end position="706"/>
    </location>
</feature>
<dbReference type="InterPro" id="IPR011990">
    <property type="entry name" value="TPR-like_helical_dom_sf"/>
</dbReference>
<dbReference type="Gene3D" id="1.25.40.10">
    <property type="entry name" value="Tetratricopeptide repeat domain"/>
    <property type="match status" value="3"/>
</dbReference>
<comment type="similarity">
    <text evidence="1">Belongs to the AfsR/DnrI/RedD regulatory family.</text>
</comment>